<comment type="similarity">
    <text evidence="2">Belongs to the KHG/KDPG aldolase family.</text>
</comment>
<dbReference type="GO" id="GO:0008674">
    <property type="term" value="F:2-dehydro-3-deoxy-6-phosphogalactonate aldolase activity"/>
    <property type="evidence" value="ECO:0007669"/>
    <property type="project" value="UniProtKB-EC"/>
</dbReference>
<comment type="pathway">
    <text evidence="1">Carbohydrate acid metabolism.</text>
</comment>
<evidence type="ECO:0000313" key="7">
    <source>
        <dbReference type="Proteomes" id="UP000698222"/>
    </source>
</evidence>
<dbReference type="SUPFAM" id="SSF51569">
    <property type="entry name" value="Aldolase"/>
    <property type="match status" value="1"/>
</dbReference>
<dbReference type="Pfam" id="PF01081">
    <property type="entry name" value="Aldolase"/>
    <property type="match status" value="1"/>
</dbReference>
<keyword evidence="4 6" id="KW-0456">Lyase</keyword>
<evidence type="ECO:0000256" key="5">
    <source>
        <dbReference type="ARBA" id="ARBA00023277"/>
    </source>
</evidence>
<dbReference type="PANTHER" id="PTHR30246">
    <property type="entry name" value="2-KETO-3-DEOXY-6-PHOSPHOGLUCONATE ALDOLASE"/>
    <property type="match status" value="1"/>
</dbReference>
<evidence type="ECO:0000256" key="1">
    <source>
        <dbReference type="ARBA" id="ARBA00004761"/>
    </source>
</evidence>
<dbReference type="InterPro" id="IPR000887">
    <property type="entry name" value="Aldlse_KDPG_KHG"/>
</dbReference>
<dbReference type="CDD" id="cd00452">
    <property type="entry name" value="KDPG_aldolase"/>
    <property type="match status" value="1"/>
</dbReference>
<comment type="subunit">
    <text evidence="3">Homotrimer.</text>
</comment>
<protein>
    <submittedName>
        <fullName evidence="6">2-dehydro-3-deoxyphosphogalactonate aldolase</fullName>
        <ecNumber evidence="6">4.1.2.21</ecNumber>
    </submittedName>
</protein>
<dbReference type="Gene3D" id="3.20.20.70">
    <property type="entry name" value="Aldolase class I"/>
    <property type="match status" value="1"/>
</dbReference>
<organism evidence="6 7">
    <name type="scientific">Brachybacterium fresconis</name>
    <dbReference type="NCBI Taxonomy" id="173363"/>
    <lineage>
        <taxon>Bacteria</taxon>
        <taxon>Bacillati</taxon>
        <taxon>Actinomycetota</taxon>
        <taxon>Actinomycetes</taxon>
        <taxon>Micrococcales</taxon>
        <taxon>Dermabacteraceae</taxon>
        <taxon>Brachybacterium</taxon>
    </lineage>
</organism>
<dbReference type="RefSeq" id="WP_209889468.1">
    <property type="nucleotide sequence ID" value="NZ_BAAAJV010000001.1"/>
</dbReference>
<reference evidence="6 7" key="1">
    <citation type="submission" date="2021-03" db="EMBL/GenBank/DDBJ databases">
        <title>Sequencing the genomes of 1000 actinobacteria strains.</title>
        <authorList>
            <person name="Klenk H.-P."/>
        </authorList>
    </citation>
    <scope>NUCLEOTIDE SEQUENCE [LARGE SCALE GENOMIC DNA]</scope>
    <source>
        <strain evidence="6 7">DSM 14564</strain>
    </source>
</reference>
<comment type="caution">
    <text evidence="6">The sequence shown here is derived from an EMBL/GenBank/DDBJ whole genome shotgun (WGS) entry which is preliminary data.</text>
</comment>
<evidence type="ECO:0000313" key="6">
    <source>
        <dbReference type="EMBL" id="MBP2408663.1"/>
    </source>
</evidence>
<dbReference type="NCBIfam" id="NF006600">
    <property type="entry name" value="PRK09140.1"/>
    <property type="match status" value="1"/>
</dbReference>
<proteinExistence type="inferred from homology"/>
<dbReference type="InterPro" id="IPR013785">
    <property type="entry name" value="Aldolase_TIM"/>
</dbReference>
<dbReference type="Proteomes" id="UP000698222">
    <property type="component" value="Unassembled WGS sequence"/>
</dbReference>
<dbReference type="EC" id="4.1.2.21" evidence="6"/>
<keyword evidence="5" id="KW-0119">Carbohydrate metabolism</keyword>
<dbReference type="PANTHER" id="PTHR30246:SF1">
    <property type="entry name" value="2-DEHYDRO-3-DEOXY-6-PHOSPHOGALACTONATE ALDOLASE-RELATED"/>
    <property type="match status" value="1"/>
</dbReference>
<name>A0ABS4YIN1_9MICO</name>
<evidence type="ECO:0000256" key="3">
    <source>
        <dbReference type="ARBA" id="ARBA00011233"/>
    </source>
</evidence>
<accession>A0ABS4YIN1</accession>
<dbReference type="EMBL" id="JAGIOC010000001">
    <property type="protein sequence ID" value="MBP2408663.1"/>
    <property type="molecule type" value="Genomic_DNA"/>
</dbReference>
<sequence length="209" mass="21921">MSNQHTGLIAILRGLTPAEAPSIGDTLYDAGFRRLEVPLNSPEPLKTVRLLADRLPEDARVGGGTMVQVEDVDRVHDAGGTLVVAPNTDPAVIARALELGMEPSPGVATATEVFTALHAGARALKIFPAPSVGIPGMKAWSATVPADAQFLPVGGIDAETLPGWLEAGAAGAGIGTTLYTPGRRADEVRAAAEDLMRIWDRHHREKDQA</sequence>
<keyword evidence="7" id="KW-1185">Reference proteome</keyword>
<gene>
    <name evidence="6" type="ORF">JOF44_001566</name>
</gene>
<evidence type="ECO:0000256" key="4">
    <source>
        <dbReference type="ARBA" id="ARBA00023239"/>
    </source>
</evidence>
<evidence type="ECO:0000256" key="2">
    <source>
        <dbReference type="ARBA" id="ARBA00006906"/>
    </source>
</evidence>